<dbReference type="Proteomes" id="UP000299102">
    <property type="component" value="Unassembled WGS sequence"/>
</dbReference>
<proteinExistence type="predicted"/>
<reference evidence="1 2" key="1">
    <citation type="journal article" date="2019" name="Commun. Biol.">
        <title>The bagworm genome reveals a unique fibroin gene that provides high tensile strength.</title>
        <authorList>
            <person name="Kono N."/>
            <person name="Nakamura H."/>
            <person name="Ohtoshi R."/>
            <person name="Tomita M."/>
            <person name="Numata K."/>
            <person name="Arakawa K."/>
        </authorList>
    </citation>
    <scope>NUCLEOTIDE SEQUENCE [LARGE SCALE GENOMIC DNA]</scope>
</reference>
<gene>
    <name evidence="1" type="ORF">EVAR_92011_1</name>
</gene>
<sequence>MASINSRRLRGRSTIENHVSLFILQRKATIQDKSVYTRVDKTHPSRPNPGIFSRAVKKAIGGETSGSRSIMMNPKSNMMDSDVDEEQFSMRLRTWWLW</sequence>
<dbReference type="OrthoDB" id="7482953at2759"/>
<keyword evidence="2" id="KW-1185">Reference proteome</keyword>
<accession>A0A4C1ZXH7</accession>
<organism evidence="1 2">
    <name type="scientific">Eumeta variegata</name>
    <name type="common">Bagworm moth</name>
    <name type="synonym">Eumeta japonica</name>
    <dbReference type="NCBI Taxonomy" id="151549"/>
    <lineage>
        <taxon>Eukaryota</taxon>
        <taxon>Metazoa</taxon>
        <taxon>Ecdysozoa</taxon>
        <taxon>Arthropoda</taxon>
        <taxon>Hexapoda</taxon>
        <taxon>Insecta</taxon>
        <taxon>Pterygota</taxon>
        <taxon>Neoptera</taxon>
        <taxon>Endopterygota</taxon>
        <taxon>Lepidoptera</taxon>
        <taxon>Glossata</taxon>
        <taxon>Ditrysia</taxon>
        <taxon>Tineoidea</taxon>
        <taxon>Psychidae</taxon>
        <taxon>Oiketicinae</taxon>
        <taxon>Eumeta</taxon>
    </lineage>
</organism>
<comment type="caution">
    <text evidence="1">The sequence shown here is derived from an EMBL/GenBank/DDBJ whole genome shotgun (WGS) entry which is preliminary data.</text>
</comment>
<dbReference type="EMBL" id="BGZK01002202">
    <property type="protein sequence ID" value="GBP91734.1"/>
    <property type="molecule type" value="Genomic_DNA"/>
</dbReference>
<protein>
    <submittedName>
        <fullName evidence="1">Uncharacterized protein</fullName>
    </submittedName>
</protein>
<dbReference type="AlphaFoldDB" id="A0A4C1ZXH7"/>
<name>A0A4C1ZXH7_EUMVA</name>
<evidence type="ECO:0000313" key="2">
    <source>
        <dbReference type="Proteomes" id="UP000299102"/>
    </source>
</evidence>
<evidence type="ECO:0000313" key="1">
    <source>
        <dbReference type="EMBL" id="GBP91734.1"/>
    </source>
</evidence>